<dbReference type="EMBL" id="CP006939">
    <property type="protein sequence ID" value="AHC13627.1"/>
    <property type="molecule type" value="Genomic_DNA"/>
</dbReference>
<dbReference type="eggNOG" id="COG1011">
    <property type="taxonomic scope" value="Bacteria"/>
</dbReference>
<evidence type="ECO:0000313" key="1">
    <source>
        <dbReference type="EMBL" id="AHC13627.1"/>
    </source>
</evidence>
<reference evidence="1 2" key="1">
    <citation type="journal article" date="2015" name="Stand. Genomic Sci.">
        <title>Complete genome sequence and description of Salinispira pacifica gen. nov., sp. nov., a novel spirochaete isolated form a hypersaline microbial mat.</title>
        <authorList>
            <person name="Ben Hania W."/>
            <person name="Joseph M."/>
            <person name="Schumann P."/>
            <person name="Bunk B."/>
            <person name="Fiebig A."/>
            <person name="Sproer C."/>
            <person name="Klenk H.P."/>
            <person name="Fardeau M.L."/>
            <person name="Spring S."/>
        </authorList>
    </citation>
    <scope>NUCLEOTIDE SEQUENCE [LARGE SCALE GENOMIC DNA]</scope>
    <source>
        <strain evidence="1 2">L21-RPul-D2</strain>
    </source>
</reference>
<dbReference type="GO" id="GO:0033883">
    <property type="term" value="F:pyridoxal phosphatase activity"/>
    <property type="evidence" value="ECO:0007669"/>
    <property type="project" value="UniProtKB-EC"/>
</dbReference>
<dbReference type="KEGG" id="slr:L21SP2_0183"/>
<dbReference type="InterPro" id="IPR023214">
    <property type="entry name" value="HAD_sf"/>
</dbReference>
<dbReference type="InterPro" id="IPR036412">
    <property type="entry name" value="HAD-like_sf"/>
</dbReference>
<dbReference type="Proteomes" id="UP000018680">
    <property type="component" value="Chromosome"/>
</dbReference>
<dbReference type="Gene3D" id="3.40.50.1000">
    <property type="entry name" value="HAD superfamily/HAD-like"/>
    <property type="match status" value="1"/>
</dbReference>
<name>V5WCW3_9SPIO</name>
<dbReference type="EC" id="3.1.3.74" evidence="1"/>
<sequence>MSSEISRRITLFVSEFLGVDIDEAGDLRRSGFLQYGTTLKWLEREKNFQDIESYLDVVHPPDVERFLPELPELKEMLRQLPMDKYILTNSTMEHSMRILEFYGIADCFRGIFDIRGNGMEGKPHQSAYARVLHAVGKNPGDILFMDDVHGYLDGFSSLGGRCLLIDQQMSHPAPLHPRIPGILDLPAFLFPSE</sequence>
<dbReference type="Pfam" id="PF00702">
    <property type="entry name" value="Hydrolase"/>
    <property type="match status" value="1"/>
</dbReference>
<dbReference type="NCBIfam" id="TIGR01509">
    <property type="entry name" value="HAD-SF-IA-v3"/>
    <property type="match status" value="1"/>
</dbReference>
<dbReference type="STRING" id="1307761.L21SP2_0183"/>
<gene>
    <name evidence="1" type="ORF">L21SP2_0183</name>
</gene>
<dbReference type="PANTHER" id="PTHR12725">
    <property type="entry name" value="HALOACID DEHALOGENASE-LIKE HYDROLASE"/>
    <property type="match status" value="1"/>
</dbReference>
<dbReference type="PANTHER" id="PTHR12725:SF117">
    <property type="entry name" value="HALOACID DEHALOGENASE-LIKE HYDROLASE"/>
    <property type="match status" value="1"/>
</dbReference>
<keyword evidence="2" id="KW-1185">Reference proteome</keyword>
<evidence type="ECO:0000313" key="2">
    <source>
        <dbReference type="Proteomes" id="UP000018680"/>
    </source>
</evidence>
<accession>V5WCW3</accession>
<dbReference type="SUPFAM" id="SSF56784">
    <property type="entry name" value="HAD-like"/>
    <property type="match status" value="1"/>
</dbReference>
<dbReference type="AlphaFoldDB" id="V5WCW3"/>
<proteinExistence type="predicted"/>
<dbReference type="HOGENOM" id="CLU_059493_2_1_12"/>
<dbReference type="Gene3D" id="1.10.150.450">
    <property type="match status" value="1"/>
</dbReference>
<keyword evidence="1" id="KW-0378">Hydrolase</keyword>
<dbReference type="InterPro" id="IPR006439">
    <property type="entry name" value="HAD-SF_hydro_IA"/>
</dbReference>
<organism evidence="1 2">
    <name type="scientific">Salinispira pacifica</name>
    <dbReference type="NCBI Taxonomy" id="1307761"/>
    <lineage>
        <taxon>Bacteria</taxon>
        <taxon>Pseudomonadati</taxon>
        <taxon>Spirochaetota</taxon>
        <taxon>Spirochaetia</taxon>
        <taxon>Spirochaetales</taxon>
        <taxon>Spirochaetaceae</taxon>
        <taxon>Salinispira</taxon>
    </lineage>
</organism>
<protein>
    <submittedName>
        <fullName evidence="1">Pyridoxal-5'-phosphate phosphatase, Alphaproteobacterial type</fullName>
        <ecNumber evidence="1">3.1.3.74</ecNumber>
    </submittedName>
</protein>